<organism evidence="6 7">
    <name type="scientific">Trypanosoma brucei gambiense (strain MHOM/CI/86/DAL972)</name>
    <dbReference type="NCBI Taxonomy" id="679716"/>
    <lineage>
        <taxon>Eukaryota</taxon>
        <taxon>Discoba</taxon>
        <taxon>Euglenozoa</taxon>
        <taxon>Kinetoplastea</taxon>
        <taxon>Metakinetoplastina</taxon>
        <taxon>Trypanosomatida</taxon>
        <taxon>Trypanosomatidae</taxon>
        <taxon>Trypanosoma</taxon>
    </lineage>
</organism>
<gene>
    <name evidence="6" type="ORF">TbgDal_X14370</name>
</gene>
<dbReference type="PANTHER" id="PTHR42879:SF2">
    <property type="entry name" value="3-OXOACYL-[ACYL-CARRIER-PROTEIN] REDUCTASE FABG"/>
    <property type="match status" value="1"/>
</dbReference>
<evidence type="ECO:0000259" key="5">
    <source>
        <dbReference type="SMART" id="SM00822"/>
    </source>
</evidence>
<dbReference type="VEuPathDB" id="TriTrypDB:Tbg972.10.14370"/>
<dbReference type="InterPro" id="IPR057326">
    <property type="entry name" value="KR_dom"/>
</dbReference>
<dbReference type="PROSITE" id="PS00061">
    <property type="entry name" value="ADH_SHORT"/>
    <property type="match status" value="1"/>
</dbReference>
<dbReference type="GO" id="GO:0032787">
    <property type="term" value="P:monocarboxylic acid metabolic process"/>
    <property type="evidence" value="ECO:0007669"/>
    <property type="project" value="UniProtKB-ARBA"/>
</dbReference>
<dbReference type="GeneID" id="23864645"/>
<dbReference type="SMART" id="SM00822">
    <property type="entry name" value="PKS_KR"/>
    <property type="match status" value="1"/>
</dbReference>
<evidence type="ECO:0000256" key="2">
    <source>
        <dbReference type="ARBA" id="ARBA00012948"/>
    </source>
</evidence>
<dbReference type="GO" id="GO:0004316">
    <property type="term" value="F:3-oxoacyl-[acyl-carrier-protein] reductase (NADPH) activity"/>
    <property type="evidence" value="ECO:0007669"/>
    <property type="project" value="UniProtKB-EC"/>
</dbReference>
<dbReference type="Proteomes" id="UP000002316">
    <property type="component" value="Chromosome 10"/>
</dbReference>
<dbReference type="PRINTS" id="PR00081">
    <property type="entry name" value="GDHRDH"/>
</dbReference>
<dbReference type="InterPro" id="IPR020904">
    <property type="entry name" value="Sc_DH/Rdtase_CS"/>
</dbReference>
<protein>
    <recommendedName>
        <fullName evidence="2">3-oxoacyl-[acyl-carrier-protein] reductase</fullName>
        <ecNumber evidence="2">1.1.1.100</ecNumber>
    </recommendedName>
</protein>
<feature type="domain" description="Ketoreductase" evidence="5">
    <location>
        <begin position="5"/>
        <end position="176"/>
    </location>
</feature>
<name>D0A4Z5_TRYB9</name>
<dbReference type="AlphaFoldDB" id="D0A4Z5"/>
<dbReference type="InterPro" id="IPR002347">
    <property type="entry name" value="SDR_fam"/>
</dbReference>
<accession>D0A4Z5</accession>
<dbReference type="NCBIfam" id="TIGR01963">
    <property type="entry name" value="PHB_DH"/>
    <property type="match status" value="1"/>
</dbReference>
<dbReference type="CDD" id="cd08940">
    <property type="entry name" value="HBDH_SDR_c"/>
    <property type="match status" value="1"/>
</dbReference>
<sequence length="260" mass="27636">MLSGKVALVTGSTSGIGFGIARQLAAAGADILLNGKESSLRDASLLENLEKYGRRVRYFGADNRCRSALEDMVKYAEDELGKVDILVNNAGIQHVASVTTLPAEKWNDVISINLSASFHTIQLCLPRMQQRGWGRIINISSVHGIVGSANKAAYCAAKHGLLGLTKAVALEVATTGVTCNAVCPGYVRTPLVEVQVKAIADAKFNGDIEAAKVELLREKQPSKSFITVEQVGDVVLWLANPSSSQINGSNITVDGGWTAQ</sequence>
<dbReference type="SUPFAM" id="SSF51735">
    <property type="entry name" value="NAD(P)-binding Rossmann-fold domains"/>
    <property type="match status" value="1"/>
</dbReference>
<evidence type="ECO:0000256" key="4">
    <source>
        <dbReference type="RuleBase" id="RU000363"/>
    </source>
</evidence>
<comment type="catalytic activity">
    <reaction evidence="3">
        <text>a (3R)-hydroxyacyl-[ACP] + NADP(+) = a 3-oxoacyl-[ACP] + NADPH + H(+)</text>
        <dbReference type="Rhea" id="RHEA:17397"/>
        <dbReference type="Rhea" id="RHEA-COMP:9916"/>
        <dbReference type="Rhea" id="RHEA-COMP:9945"/>
        <dbReference type="ChEBI" id="CHEBI:15378"/>
        <dbReference type="ChEBI" id="CHEBI:57783"/>
        <dbReference type="ChEBI" id="CHEBI:58349"/>
        <dbReference type="ChEBI" id="CHEBI:78776"/>
        <dbReference type="ChEBI" id="CHEBI:78827"/>
        <dbReference type="EC" id="1.1.1.100"/>
    </reaction>
</comment>
<dbReference type="InterPro" id="IPR036291">
    <property type="entry name" value="NAD(P)-bd_dom_sf"/>
</dbReference>
<comment type="similarity">
    <text evidence="1 4">Belongs to the short-chain dehydrogenases/reductases (SDR) family.</text>
</comment>
<dbReference type="RefSeq" id="XP_011778603.1">
    <property type="nucleotide sequence ID" value="XM_011780301.1"/>
</dbReference>
<dbReference type="OrthoDB" id="277252at2759"/>
<dbReference type="Gene3D" id="3.40.50.720">
    <property type="entry name" value="NAD(P)-binding Rossmann-like Domain"/>
    <property type="match status" value="1"/>
</dbReference>
<dbReference type="KEGG" id="tbg:TbgDal_X14370"/>
<dbReference type="InterPro" id="IPR011294">
    <property type="entry name" value="3-OHbutyrate_DH"/>
</dbReference>
<dbReference type="PANTHER" id="PTHR42879">
    <property type="entry name" value="3-OXOACYL-(ACYL-CARRIER-PROTEIN) REDUCTASE"/>
    <property type="match status" value="1"/>
</dbReference>
<proteinExistence type="inferred from homology"/>
<evidence type="ECO:0000313" key="7">
    <source>
        <dbReference type="Proteomes" id="UP000002316"/>
    </source>
</evidence>
<evidence type="ECO:0000256" key="3">
    <source>
        <dbReference type="ARBA" id="ARBA00048508"/>
    </source>
</evidence>
<evidence type="ECO:0000256" key="1">
    <source>
        <dbReference type="ARBA" id="ARBA00006484"/>
    </source>
</evidence>
<dbReference type="EC" id="1.1.1.100" evidence="2"/>
<dbReference type="Pfam" id="PF00106">
    <property type="entry name" value="adh_short"/>
    <property type="match status" value="1"/>
</dbReference>
<dbReference type="InterPro" id="IPR050259">
    <property type="entry name" value="SDR"/>
</dbReference>
<dbReference type="FunFam" id="3.40.50.720:FF:001188">
    <property type="entry name" value="3-hydroxybutyrate dehydrogenase, putative"/>
    <property type="match status" value="1"/>
</dbReference>
<evidence type="ECO:0000313" key="6">
    <source>
        <dbReference type="EMBL" id="CBH16339.1"/>
    </source>
</evidence>
<dbReference type="PRINTS" id="PR00080">
    <property type="entry name" value="SDRFAMILY"/>
</dbReference>
<dbReference type="NCBIfam" id="NF009093">
    <property type="entry name" value="PRK12429.1"/>
    <property type="match status" value="1"/>
</dbReference>
<reference evidence="7" key="1">
    <citation type="journal article" date="2010" name="PLoS Negl. Trop. Dis.">
        <title>The genome sequence of Trypanosoma brucei gambiense, causative agent of chronic human african trypanosomiasis.</title>
        <authorList>
            <person name="Jackson A.P."/>
            <person name="Sanders M."/>
            <person name="Berry A."/>
            <person name="McQuillan J."/>
            <person name="Aslett M.A."/>
            <person name="Quail M.A."/>
            <person name="Chukualim B."/>
            <person name="Capewell P."/>
            <person name="MacLeod A."/>
            <person name="Melville S.E."/>
            <person name="Gibson W."/>
            <person name="Barry J.D."/>
            <person name="Berriman M."/>
            <person name="Hertz-Fowler C."/>
        </authorList>
    </citation>
    <scope>NUCLEOTIDE SEQUENCE [LARGE SCALE GENOMIC DNA]</scope>
    <source>
        <strain evidence="7">MHOM/CI/86/DAL972</strain>
    </source>
</reference>
<dbReference type="EMBL" id="FN554973">
    <property type="protein sequence ID" value="CBH16339.1"/>
    <property type="molecule type" value="Genomic_DNA"/>
</dbReference>
<dbReference type="GO" id="GO:0003858">
    <property type="term" value="F:3-hydroxybutyrate dehydrogenase activity"/>
    <property type="evidence" value="ECO:0007669"/>
    <property type="project" value="InterPro"/>
</dbReference>